<name>A0A919F1T9_9ACTN</name>
<dbReference type="SMART" id="SM00418">
    <property type="entry name" value="HTH_ARSR"/>
    <property type="match status" value="1"/>
</dbReference>
<keyword evidence="3" id="KW-1185">Reference proteome</keyword>
<accession>A0A919F1T9</accession>
<dbReference type="PROSITE" id="PS50987">
    <property type="entry name" value="HTH_ARSR_2"/>
    <property type="match status" value="1"/>
</dbReference>
<evidence type="ECO:0000259" key="1">
    <source>
        <dbReference type="PROSITE" id="PS50987"/>
    </source>
</evidence>
<dbReference type="Proteomes" id="UP000619355">
    <property type="component" value="Unassembled WGS sequence"/>
</dbReference>
<dbReference type="RefSeq" id="WP_189985656.1">
    <property type="nucleotide sequence ID" value="NZ_BNBF01000026.1"/>
</dbReference>
<dbReference type="InterPro" id="IPR036390">
    <property type="entry name" value="WH_DNA-bd_sf"/>
</dbReference>
<dbReference type="EMBL" id="BNBF01000026">
    <property type="protein sequence ID" value="GHG70091.1"/>
    <property type="molecule type" value="Genomic_DNA"/>
</dbReference>
<evidence type="ECO:0000313" key="3">
    <source>
        <dbReference type="Proteomes" id="UP000619355"/>
    </source>
</evidence>
<dbReference type="Gene3D" id="1.10.10.10">
    <property type="entry name" value="Winged helix-like DNA-binding domain superfamily/Winged helix DNA-binding domain"/>
    <property type="match status" value="1"/>
</dbReference>
<protein>
    <submittedName>
        <fullName evidence="2">ArsR family transcriptional regulator</fullName>
    </submittedName>
</protein>
<feature type="domain" description="HTH arsR-type" evidence="1">
    <location>
        <begin position="194"/>
        <end position="284"/>
    </location>
</feature>
<dbReference type="SUPFAM" id="SSF46785">
    <property type="entry name" value="Winged helix' DNA-binding domain"/>
    <property type="match status" value="1"/>
</dbReference>
<dbReference type="GO" id="GO:0003700">
    <property type="term" value="F:DNA-binding transcription factor activity"/>
    <property type="evidence" value="ECO:0007669"/>
    <property type="project" value="InterPro"/>
</dbReference>
<dbReference type="AlphaFoldDB" id="A0A919F1T9"/>
<dbReference type="InterPro" id="IPR011991">
    <property type="entry name" value="ArsR-like_HTH"/>
</dbReference>
<dbReference type="CDD" id="cd00090">
    <property type="entry name" value="HTH_ARSR"/>
    <property type="match status" value="1"/>
</dbReference>
<comment type="caution">
    <text evidence="2">The sequence shown here is derived from an EMBL/GenBank/DDBJ whole genome shotgun (WGS) entry which is preliminary data.</text>
</comment>
<proteinExistence type="predicted"/>
<sequence>MIRIHLGPEGLGNVRICGHADFDAELTAAGRALAHGGRSRLPLAQLYSRGTSPDLTEGVDHVYLSHLFARRRPTPFTKALAEGDERAYSVLATSVDRLRSTAVDPHRSGISSAVAARAADLSPRYVASGASAMLHRLGHDIRFRPGVVEVPTAFEGDLELGIRSLRIQPVALNRQVTLAEPTSDSLTIRIPAGNPPRLEPEHKAALRSLLGEGRAEVLAVIVTSGDATGRQLARQLGVSDAAVSRYTTVLRQAGLIQTRRIGQAVKHIATPLGHHLAQPHRSPL</sequence>
<evidence type="ECO:0000313" key="2">
    <source>
        <dbReference type="EMBL" id="GHG70091.1"/>
    </source>
</evidence>
<reference evidence="3" key="1">
    <citation type="journal article" date="2019" name="Int. J. Syst. Evol. Microbiol.">
        <title>The Global Catalogue of Microorganisms (GCM) 10K type strain sequencing project: providing services to taxonomists for standard genome sequencing and annotation.</title>
        <authorList>
            <consortium name="The Broad Institute Genomics Platform"/>
            <consortium name="The Broad Institute Genome Sequencing Center for Infectious Disease"/>
            <person name="Wu L."/>
            <person name="Ma J."/>
        </authorList>
    </citation>
    <scope>NUCLEOTIDE SEQUENCE [LARGE SCALE GENOMIC DNA]</scope>
    <source>
        <strain evidence="3">JCM 4253</strain>
    </source>
</reference>
<organism evidence="2 3">
    <name type="scientific">Streptomyces capoamus</name>
    <dbReference type="NCBI Taxonomy" id="68183"/>
    <lineage>
        <taxon>Bacteria</taxon>
        <taxon>Bacillati</taxon>
        <taxon>Actinomycetota</taxon>
        <taxon>Actinomycetes</taxon>
        <taxon>Kitasatosporales</taxon>
        <taxon>Streptomycetaceae</taxon>
        <taxon>Streptomyces</taxon>
    </lineage>
</organism>
<dbReference type="InterPro" id="IPR001845">
    <property type="entry name" value="HTH_ArsR_DNA-bd_dom"/>
</dbReference>
<dbReference type="InterPro" id="IPR036388">
    <property type="entry name" value="WH-like_DNA-bd_sf"/>
</dbReference>
<gene>
    <name evidence="2" type="ORF">GCM10018980_64520</name>
</gene>